<accession>A0ABW2CSW0</accession>
<feature type="region of interest" description="Disordered" evidence="4">
    <location>
        <begin position="351"/>
        <end position="483"/>
    </location>
</feature>
<keyword evidence="1" id="KW-0964">Secreted</keyword>
<keyword evidence="1" id="KW-0134">Cell wall</keyword>
<name>A0ABW2CSW0_9ACTN</name>
<dbReference type="PROSITE" id="PS51884">
    <property type="entry name" value="CHAPLIN"/>
    <property type="match status" value="4"/>
</dbReference>
<feature type="domain" description="Chaplin" evidence="6">
    <location>
        <begin position="97"/>
        <end position="137"/>
    </location>
</feature>
<evidence type="ECO:0000313" key="8">
    <source>
        <dbReference type="Proteomes" id="UP001596380"/>
    </source>
</evidence>
<dbReference type="InterPro" id="IPR005528">
    <property type="entry name" value="ChpA-H"/>
</dbReference>
<evidence type="ECO:0000256" key="5">
    <source>
        <dbReference type="SAM" id="SignalP"/>
    </source>
</evidence>
<protein>
    <submittedName>
        <fullName evidence="7">Chaplin family protein</fullName>
    </submittedName>
</protein>
<dbReference type="EMBL" id="JBHSXS010000030">
    <property type="protein sequence ID" value="MFC6884759.1"/>
    <property type="molecule type" value="Genomic_DNA"/>
</dbReference>
<evidence type="ECO:0000256" key="4">
    <source>
        <dbReference type="SAM" id="MobiDB-lite"/>
    </source>
</evidence>
<evidence type="ECO:0000259" key="6">
    <source>
        <dbReference type="PROSITE" id="PS51884"/>
    </source>
</evidence>
<feature type="chain" id="PRO_5047382908" evidence="5">
    <location>
        <begin position="34"/>
        <end position="483"/>
    </location>
</feature>
<reference evidence="8" key="1">
    <citation type="journal article" date="2019" name="Int. J. Syst. Evol. Microbiol.">
        <title>The Global Catalogue of Microorganisms (GCM) 10K type strain sequencing project: providing services to taxonomists for standard genome sequencing and annotation.</title>
        <authorList>
            <consortium name="The Broad Institute Genomics Platform"/>
            <consortium name="The Broad Institute Genome Sequencing Center for Infectious Disease"/>
            <person name="Wu L."/>
            <person name="Ma J."/>
        </authorList>
    </citation>
    <scope>NUCLEOTIDE SEQUENCE [LARGE SCALE GENOMIC DNA]</scope>
    <source>
        <strain evidence="8">JCM 3369</strain>
    </source>
</reference>
<feature type="domain" description="Chaplin" evidence="6">
    <location>
        <begin position="208"/>
        <end position="248"/>
    </location>
</feature>
<dbReference type="RefSeq" id="WP_160821091.1">
    <property type="nucleotide sequence ID" value="NZ_JBHSXE010000001.1"/>
</dbReference>
<dbReference type="Proteomes" id="UP001596380">
    <property type="component" value="Unassembled WGS sequence"/>
</dbReference>
<feature type="signal peptide" evidence="5">
    <location>
        <begin position="1"/>
        <end position="33"/>
    </location>
</feature>
<evidence type="ECO:0000313" key="7">
    <source>
        <dbReference type="EMBL" id="MFC6884759.1"/>
    </source>
</evidence>
<organism evidence="7 8">
    <name type="scientific">Actinomadura yumaensis</name>
    <dbReference type="NCBI Taxonomy" id="111807"/>
    <lineage>
        <taxon>Bacteria</taxon>
        <taxon>Bacillati</taxon>
        <taxon>Actinomycetota</taxon>
        <taxon>Actinomycetes</taxon>
        <taxon>Streptosporangiales</taxon>
        <taxon>Thermomonosporaceae</taxon>
        <taxon>Actinomadura</taxon>
    </lineage>
</organism>
<keyword evidence="8" id="KW-1185">Reference proteome</keyword>
<gene>
    <name evidence="7" type="ORF">ACFQKB_33715</name>
</gene>
<dbReference type="Pfam" id="PF03777">
    <property type="entry name" value="ChpA-C"/>
    <property type="match status" value="4"/>
</dbReference>
<evidence type="ECO:0000256" key="1">
    <source>
        <dbReference type="ARBA" id="ARBA00022512"/>
    </source>
</evidence>
<evidence type="ECO:0000256" key="3">
    <source>
        <dbReference type="ARBA" id="ARBA00023087"/>
    </source>
</evidence>
<comment type="caution">
    <text evidence="7">The sequence shown here is derived from an EMBL/GenBank/DDBJ whole genome shotgun (WGS) entry which is preliminary data.</text>
</comment>
<feature type="compositionally biased region" description="Basic residues" evidence="4">
    <location>
        <begin position="270"/>
        <end position="300"/>
    </location>
</feature>
<proteinExistence type="predicted"/>
<feature type="compositionally biased region" description="Low complexity" evidence="4">
    <location>
        <begin position="393"/>
        <end position="403"/>
    </location>
</feature>
<feature type="domain" description="Chaplin" evidence="6">
    <location>
        <begin position="39"/>
        <end position="79"/>
    </location>
</feature>
<feature type="domain" description="Chaplin" evidence="6">
    <location>
        <begin position="154"/>
        <end position="194"/>
    </location>
</feature>
<keyword evidence="5" id="KW-0732">Signal</keyword>
<feature type="compositionally biased region" description="Gly residues" evidence="4">
    <location>
        <begin position="371"/>
        <end position="392"/>
    </location>
</feature>
<evidence type="ECO:0000256" key="2">
    <source>
        <dbReference type="ARBA" id="ARBA00022889"/>
    </source>
</evidence>
<feature type="region of interest" description="Disordered" evidence="4">
    <location>
        <begin position="263"/>
        <end position="328"/>
    </location>
</feature>
<keyword evidence="3" id="KW-0034">Amyloid</keyword>
<keyword evidence="2" id="KW-0130">Cell adhesion</keyword>
<sequence length="483" mass="48217">MRMWAKKTGRAALVAAGVVAAGGGGLMAVPAGADVSSGSGSVLGGNQFSLPISAPINVSGNSAAAIGTAEAKSPGGAHVHNVSGHEDGHPGMRTSGDGSVLGGNQVRAPISVPINICGNSAAVLGVAKAWCKGGAHVENHTGGGGGGGMHTSGDGSVGGGNQFHVPVSVPVNVCGNSAAILGVAKAWCKGGAHVLNQTTGTKMKTSGDHSVLGGNQFDVPIGVPVNVCANNLSLLGTVEDFCRGAATVTNSAIAELPSTLREPEAAPAPAKHHAAKPTKAKPAKVRKHKAKVHKTVHKSKVPFGKALLGKSHKLPNTERLSSARMRSEAPNPVLDAVSGLLGAIVPKNLSEGLNPLQPKQKPTSPHLQEGPGQGRPVTGGHGQESQGQGQGSAQGQEGSAAQGRPAESSPTRTNSAHKGRPTRNSSAKGRPARNADENPSWQKVAELLGAPKAEPGADPSTARPGLPLVTGVPLGIAGSQLLR</sequence>